<dbReference type="SMART" id="SM00388">
    <property type="entry name" value="HisKA"/>
    <property type="match status" value="1"/>
</dbReference>
<evidence type="ECO:0000256" key="1">
    <source>
        <dbReference type="ARBA" id="ARBA00000085"/>
    </source>
</evidence>
<keyword evidence="3 5" id="KW-0597">Phosphoprotein</keyword>
<keyword evidence="4" id="KW-0902">Two-component regulatory system</keyword>
<dbReference type="InterPro" id="IPR001789">
    <property type="entry name" value="Sig_transdc_resp-reg_receiver"/>
</dbReference>
<evidence type="ECO:0000313" key="8">
    <source>
        <dbReference type="EMBL" id="SPJ28228.1"/>
    </source>
</evidence>
<dbReference type="InterPro" id="IPR036097">
    <property type="entry name" value="HisK_dim/P_sf"/>
</dbReference>
<evidence type="ECO:0000256" key="2">
    <source>
        <dbReference type="ARBA" id="ARBA00012438"/>
    </source>
</evidence>
<dbReference type="CDD" id="cd00082">
    <property type="entry name" value="HisKA"/>
    <property type="match status" value="1"/>
</dbReference>
<dbReference type="Gene3D" id="3.40.50.2300">
    <property type="match status" value="1"/>
</dbReference>
<dbReference type="AlphaFoldDB" id="A0A2R8C745"/>
<feature type="modified residue" description="4-aspartylphosphate" evidence="5">
    <location>
        <position position="224"/>
    </location>
</feature>
<dbReference type="InterPro" id="IPR011006">
    <property type="entry name" value="CheY-like_superfamily"/>
</dbReference>
<organism evidence="8 9">
    <name type="scientific">Falsiruegeria mediterranea M17</name>
    <dbReference type="NCBI Taxonomy" id="1200281"/>
    <lineage>
        <taxon>Bacteria</taxon>
        <taxon>Pseudomonadati</taxon>
        <taxon>Pseudomonadota</taxon>
        <taxon>Alphaproteobacteria</taxon>
        <taxon>Rhodobacterales</taxon>
        <taxon>Roseobacteraceae</taxon>
        <taxon>Falsiruegeria</taxon>
    </lineage>
</organism>
<feature type="compositionally biased region" description="Basic and acidic residues" evidence="6">
    <location>
        <begin position="143"/>
        <end position="159"/>
    </location>
</feature>
<name>A0A2R8C745_9RHOB</name>
<sequence>MTEEVADINDFKAQLSKLRHDLRTPVGHILGYAEMIEEDLPPDLLKTFSGDLQAIQNAGHKMLALIEDFLGASTASPEEVNVGDAQFQFRMQLNHINGYSEMIFEEATDLDEAEFISDLENIAEAGRAALSLVDAIPQRLLEKNTNKKTAPKKEGKRSPQQDISIINSQIGQGGELLLVDDDPSNRELLRRRVKRMGYSARTVSSGEEALAILETDRFDLVLLDYMMPGLSGLETLQRMKASSRLRTIPVIMLSASDDIEMMVDCILQGAEDYIFKPFNPILLQARISACLEKVRLRQNISKQFRIFISSPGDVIPERRVAKSVIGRLNEEFFGRAYLIPILWEEEPMLASETFQAQIHPPHETEIYVGILWSRIGSPLPDTILRPDGTRYESGTAFEFEDALGGFKQQGSPEMLLYRKQGAPTLSLEDREVVLDRLDQIDKLSQYLDRWLIGDDGSYIGAFHMFQTEEQLDTMLEMHLRKLVEARLAQDASVQTDAA</sequence>
<comment type="catalytic activity">
    <reaction evidence="1">
        <text>ATP + protein L-histidine = ADP + protein N-phospho-L-histidine.</text>
        <dbReference type="EC" id="2.7.13.3"/>
    </reaction>
</comment>
<feature type="domain" description="Response regulatory" evidence="7">
    <location>
        <begin position="175"/>
        <end position="291"/>
    </location>
</feature>
<dbReference type="Proteomes" id="UP000244898">
    <property type="component" value="Unassembled WGS sequence"/>
</dbReference>
<dbReference type="GO" id="GO:0000155">
    <property type="term" value="F:phosphorelay sensor kinase activity"/>
    <property type="evidence" value="ECO:0007669"/>
    <property type="project" value="InterPro"/>
</dbReference>
<evidence type="ECO:0000313" key="9">
    <source>
        <dbReference type="Proteomes" id="UP000244898"/>
    </source>
</evidence>
<keyword evidence="9" id="KW-1185">Reference proteome</keyword>
<dbReference type="SUPFAM" id="SSF47384">
    <property type="entry name" value="Homodimeric domain of signal transducing histidine kinase"/>
    <property type="match status" value="1"/>
</dbReference>
<dbReference type="Gene3D" id="1.10.287.130">
    <property type="match status" value="1"/>
</dbReference>
<evidence type="ECO:0000256" key="6">
    <source>
        <dbReference type="SAM" id="MobiDB-lite"/>
    </source>
</evidence>
<protein>
    <recommendedName>
        <fullName evidence="2">histidine kinase</fullName>
        <ecNumber evidence="2">2.7.13.3</ecNumber>
    </recommendedName>
</protein>
<dbReference type="Pfam" id="PF00512">
    <property type="entry name" value="HisKA"/>
    <property type="match status" value="1"/>
</dbReference>
<dbReference type="SMART" id="SM00448">
    <property type="entry name" value="REC"/>
    <property type="match status" value="1"/>
</dbReference>
<dbReference type="EMBL" id="ONZG01000004">
    <property type="protein sequence ID" value="SPJ28228.1"/>
    <property type="molecule type" value="Genomic_DNA"/>
</dbReference>
<accession>A0A2R8C745</accession>
<dbReference type="PANTHER" id="PTHR45339">
    <property type="entry name" value="HYBRID SIGNAL TRANSDUCTION HISTIDINE KINASE J"/>
    <property type="match status" value="1"/>
</dbReference>
<dbReference type="OrthoDB" id="315417at2"/>
<feature type="region of interest" description="Disordered" evidence="6">
    <location>
        <begin position="143"/>
        <end position="163"/>
    </location>
</feature>
<dbReference type="Pfam" id="PF00072">
    <property type="entry name" value="Response_reg"/>
    <property type="match status" value="1"/>
</dbReference>
<dbReference type="EC" id="2.7.13.3" evidence="2"/>
<reference evidence="9" key="1">
    <citation type="submission" date="2018-03" db="EMBL/GenBank/DDBJ databases">
        <authorList>
            <person name="Rodrigo-Torres L."/>
            <person name="Arahal R. D."/>
            <person name="Lucena T."/>
        </authorList>
    </citation>
    <scope>NUCLEOTIDE SEQUENCE [LARGE SCALE GENOMIC DNA]</scope>
    <source>
        <strain evidence="9">CECT 7615</strain>
    </source>
</reference>
<evidence type="ECO:0000256" key="5">
    <source>
        <dbReference type="PROSITE-ProRule" id="PRU00169"/>
    </source>
</evidence>
<proteinExistence type="predicted"/>
<gene>
    <name evidence="8" type="primary">afsQ1</name>
    <name evidence="8" type="ORF">TRM7615_01725</name>
</gene>
<dbReference type="InterPro" id="IPR003661">
    <property type="entry name" value="HisK_dim/P_dom"/>
</dbReference>
<dbReference type="CDD" id="cd00156">
    <property type="entry name" value="REC"/>
    <property type="match status" value="1"/>
</dbReference>
<evidence type="ECO:0000259" key="7">
    <source>
        <dbReference type="PROSITE" id="PS50110"/>
    </source>
</evidence>
<evidence type="ECO:0000256" key="3">
    <source>
        <dbReference type="ARBA" id="ARBA00022553"/>
    </source>
</evidence>
<dbReference type="PROSITE" id="PS50110">
    <property type="entry name" value="RESPONSE_REGULATORY"/>
    <property type="match status" value="1"/>
</dbReference>
<dbReference type="SUPFAM" id="SSF52172">
    <property type="entry name" value="CheY-like"/>
    <property type="match status" value="1"/>
</dbReference>
<dbReference type="PANTHER" id="PTHR45339:SF1">
    <property type="entry name" value="HYBRID SIGNAL TRANSDUCTION HISTIDINE KINASE J"/>
    <property type="match status" value="1"/>
</dbReference>
<evidence type="ECO:0000256" key="4">
    <source>
        <dbReference type="ARBA" id="ARBA00023012"/>
    </source>
</evidence>